<evidence type="ECO:0000313" key="4">
    <source>
        <dbReference type="EMBL" id="SFR37590.1"/>
    </source>
</evidence>
<keyword evidence="1 2" id="KW-0732">Signal</keyword>
<dbReference type="Pfam" id="PF00497">
    <property type="entry name" value="SBP_bac_3"/>
    <property type="match status" value="1"/>
</dbReference>
<feature type="signal peptide" evidence="2">
    <location>
        <begin position="1"/>
        <end position="28"/>
    </location>
</feature>
<name>A0A1I6G611_9MICO</name>
<dbReference type="SUPFAM" id="SSF53850">
    <property type="entry name" value="Periplasmic binding protein-like II"/>
    <property type="match status" value="1"/>
</dbReference>
<dbReference type="PANTHER" id="PTHR35936:SF17">
    <property type="entry name" value="ARGININE-BINDING EXTRACELLULAR PROTEIN ARTP"/>
    <property type="match status" value="1"/>
</dbReference>
<dbReference type="Gene3D" id="3.40.190.10">
    <property type="entry name" value="Periplasmic binding protein-like II"/>
    <property type="match status" value="2"/>
</dbReference>
<dbReference type="AlphaFoldDB" id="A0A1I6G611"/>
<feature type="domain" description="Solute-binding protein family 3/N-terminal" evidence="3">
    <location>
        <begin position="62"/>
        <end position="288"/>
    </location>
</feature>
<proteinExistence type="predicted"/>
<evidence type="ECO:0000256" key="2">
    <source>
        <dbReference type="SAM" id="SignalP"/>
    </source>
</evidence>
<dbReference type="EMBL" id="FOYR01000001">
    <property type="protein sequence ID" value="SFR37590.1"/>
    <property type="molecule type" value="Genomic_DNA"/>
</dbReference>
<protein>
    <submittedName>
        <fullName evidence="4">Amino acid ABC transporter substrate-binding protein, PAAT family</fullName>
    </submittedName>
</protein>
<accession>A0A1I6G611</accession>
<evidence type="ECO:0000256" key="1">
    <source>
        <dbReference type="ARBA" id="ARBA00022729"/>
    </source>
</evidence>
<evidence type="ECO:0000313" key="5">
    <source>
        <dbReference type="Proteomes" id="UP000198877"/>
    </source>
</evidence>
<sequence>MKRITIVGTVAVATLMAGLTGCANPTDAAGTPSPQNTDLVASVTRDAKIAAMLPSDIKERGTITVSINTDVAPLKFLDANGNVTGLNPELLQTAGKVLGVNVQFHTMSFDALMPSLEAKQSDIVGSVSDFVERQKTTDFIDYLESGSALLASTALKQNALTLNDLCGLKVAYVRGSSQQATMEKADRQCAADGKTAIAISTYPDLGAGVLAVKSGAEDAFLSDLSAMSYKAKTDPKSFKIVYTEKKTILGIGIRKDDPVLRDALRAALLKLVDDGVYASLLDRWGQQDFGNPSMNINTTKTMAGK</sequence>
<organism evidence="4 5">
    <name type="scientific">Microbacterium azadirachtae</name>
    <dbReference type="NCBI Taxonomy" id="582680"/>
    <lineage>
        <taxon>Bacteria</taxon>
        <taxon>Bacillati</taxon>
        <taxon>Actinomycetota</taxon>
        <taxon>Actinomycetes</taxon>
        <taxon>Micrococcales</taxon>
        <taxon>Microbacteriaceae</taxon>
        <taxon>Microbacterium</taxon>
    </lineage>
</organism>
<dbReference type="RefSeq" id="WP_091476958.1">
    <property type="nucleotide sequence ID" value="NZ_FNGQ01000001.1"/>
</dbReference>
<reference evidence="5" key="1">
    <citation type="submission" date="2016-10" db="EMBL/GenBank/DDBJ databases">
        <authorList>
            <person name="Varghese N."/>
            <person name="Submissions S."/>
        </authorList>
    </citation>
    <scope>NUCLEOTIDE SEQUENCE [LARGE SCALE GENOMIC DNA]</scope>
    <source>
        <strain evidence="5">CL127</strain>
    </source>
</reference>
<dbReference type="CDD" id="cd01004">
    <property type="entry name" value="PBP2_MidA_like"/>
    <property type="match status" value="1"/>
</dbReference>
<dbReference type="InterPro" id="IPR001638">
    <property type="entry name" value="Solute-binding_3/MltF_N"/>
</dbReference>
<gene>
    <name evidence="4" type="ORF">SAMN04488591_0793</name>
</gene>
<dbReference type="PANTHER" id="PTHR35936">
    <property type="entry name" value="MEMBRANE-BOUND LYTIC MUREIN TRANSGLYCOSYLASE F"/>
    <property type="match status" value="1"/>
</dbReference>
<dbReference type="PROSITE" id="PS51257">
    <property type="entry name" value="PROKAR_LIPOPROTEIN"/>
    <property type="match status" value="1"/>
</dbReference>
<dbReference type="Proteomes" id="UP000198877">
    <property type="component" value="Unassembled WGS sequence"/>
</dbReference>
<feature type="chain" id="PRO_5011728318" evidence="2">
    <location>
        <begin position="29"/>
        <end position="305"/>
    </location>
</feature>
<dbReference type="SMART" id="SM00062">
    <property type="entry name" value="PBPb"/>
    <property type="match status" value="1"/>
</dbReference>
<evidence type="ECO:0000259" key="3">
    <source>
        <dbReference type="SMART" id="SM00062"/>
    </source>
</evidence>